<dbReference type="InterPro" id="IPR036097">
    <property type="entry name" value="HisK_dim/P_sf"/>
</dbReference>
<dbReference type="GO" id="GO:0005524">
    <property type="term" value="F:ATP binding"/>
    <property type="evidence" value="ECO:0007669"/>
    <property type="project" value="UniProtKB-KW"/>
</dbReference>
<dbReference type="PANTHER" id="PTHR45453:SF1">
    <property type="entry name" value="PHOSPHATE REGULON SENSOR PROTEIN PHOR"/>
    <property type="match status" value="1"/>
</dbReference>
<keyword evidence="4" id="KW-0597">Phosphoprotein</keyword>
<gene>
    <name evidence="12" type="primary">mrsK2</name>
    <name evidence="12" type="ORF">GCM10007140_36670</name>
</gene>
<keyword evidence="7 12" id="KW-0418">Kinase</keyword>
<dbReference type="GO" id="GO:0004721">
    <property type="term" value="F:phosphoprotein phosphatase activity"/>
    <property type="evidence" value="ECO:0007669"/>
    <property type="project" value="TreeGrafter"/>
</dbReference>
<evidence type="ECO:0000256" key="6">
    <source>
        <dbReference type="ARBA" id="ARBA00022741"/>
    </source>
</evidence>
<keyword evidence="13" id="KW-1185">Reference proteome</keyword>
<name>A0A917ESS2_9BACI</name>
<dbReference type="CDD" id="cd00075">
    <property type="entry name" value="HATPase"/>
    <property type="match status" value="1"/>
</dbReference>
<dbReference type="SUPFAM" id="SSF55874">
    <property type="entry name" value="ATPase domain of HSP90 chaperone/DNA topoisomerase II/histidine kinase"/>
    <property type="match status" value="1"/>
</dbReference>
<proteinExistence type="predicted"/>
<dbReference type="AlphaFoldDB" id="A0A917ESS2"/>
<evidence type="ECO:0000313" key="13">
    <source>
        <dbReference type="Proteomes" id="UP000605259"/>
    </source>
</evidence>
<evidence type="ECO:0000256" key="8">
    <source>
        <dbReference type="ARBA" id="ARBA00022840"/>
    </source>
</evidence>
<keyword evidence="9" id="KW-0902">Two-component regulatory system</keyword>
<comment type="catalytic activity">
    <reaction evidence="1">
        <text>ATP + protein L-histidine = ADP + protein N-phospho-L-histidine.</text>
        <dbReference type="EC" id="2.7.13.3"/>
    </reaction>
</comment>
<evidence type="ECO:0000256" key="5">
    <source>
        <dbReference type="ARBA" id="ARBA00022679"/>
    </source>
</evidence>
<dbReference type="EMBL" id="BMFK01000006">
    <property type="protein sequence ID" value="GGE83812.1"/>
    <property type="molecule type" value="Genomic_DNA"/>
</dbReference>
<dbReference type="EC" id="2.7.13.3" evidence="3"/>
<keyword evidence="10" id="KW-0812">Transmembrane</keyword>
<keyword evidence="10" id="KW-1133">Transmembrane helix</keyword>
<dbReference type="Gene3D" id="3.30.565.10">
    <property type="entry name" value="Histidine kinase-like ATPase, C-terminal domain"/>
    <property type="match status" value="1"/>
</dbReference>
<evidence type="ECO:0000259" key="11">
    <source>
        <dbReference type="PROSITE" id="PS50109"/>
    </source>
</evidence>
<dbReference type="InterPro" id="IPR050351">
    <property type="entry name" value="BphY/WalK/GraS-like"/>
</dbReference>
<dbReference type="GO" id="GO:0016036">
    <property type="term" value="P:cellular response to phosphate starvation"/>
    <property type="evidence" value="ECO:0007669"/>
    <property type="project" value="TreeGrafter"/>
</dbReference>
<dbReference type="Gene3D" id="1.10.287.130">
    <property type="match status" value="1"/>
</dbReference>
<organism evidence="12 13">
    <name type="scientific">Priestia taiwanensis</name>
    <dbReference type="NCBI Taxonomy" id="1347902"/>
    <lineage>
        <taxon>Bacteria</taxon>
        <taxon>Bacillati</taxon>
        <taxon>Bacillota</taxon>
        <taxon>Bacilli</taxon>
        <taxon>Bacillales</taxon>
        <taxon>Bacillaceae</taxon>
        <taxon>Priestia</taxon>
    </lineage>
</organism>
<comment type="subcellular location">
    <subcellularLocation>
        <location evidence="2">Membrane</location>
    </subcellularLocation>
</comment>
<evidence type="ECO:0000256" key="3">
    <source>
        <dbReference type="ARBA" id="ARBA00012438"/>
    </source>
</evidence>
<dbReference type="InterPro" id="IPR003661">
    <property type="entry name" value="HisK_dim/P_dom"/>
</dbReference>
<dbReference type="GO" id="GO:0005886">
    <property type="term" value="C:plasma membrane"/>
    <property type="evidence" value="ECO:0007669"/>
    <property type="project" value="TreeGrafter"/>
</dbReference>
<keyword evidence="10" id="KW-0472">Membrane</keyword>
<reference evidence="12" key="2">
    <citation type="submission" date="2020-09" db="EMBL/GenBank/DDBJ databases">
        <authorList>
            <person name="Sun Q."/>
            <person name="Zhou Y."/>
        </authorList>
    </citation>
    <scope>NUCLEOTIDE SEQUENCE</scope>
    <source>
        <strain evidence="12">CGMCC 1.12698</strain>
    </source>
</reference>
<dbReference type="FunFam" id="1.10.287.130:FF:000082">
    <property type="entry name" value="Sensor histidine kinase YvrG"/>
    <property type="match status" value="1"/>
</dbReference>
<evidence type="ECO:0000256" key="2">
    <source>
        <dbReference type="ARBA" id="ARBA00004370"/>
    </source>
</evidence>
<accession>A0A917ESS2</accession>
<evidence type="ECO:0000256" key="9">
    <source>
        <dbReference type="ARBA" id="ARBA00023012"/>
    </source>
</evidence>
<feature type="domain" description="Histidine kinase" evidence="11">
    <location>
        <begin position="354"/>
        <end position="568"/>
    </location>
</feature>
<protein>
    <recommendedName>
        <fullName evidence="3">histidine kinase</fullName>
        <ecNumber evidence="3">2.7.13.3</ecNumber>
    </recommendedName>
</protein>
<dbReference type="Pfam" id="PF02518">
    <property type="entry name" value="HATPase_c"/>
    <property type="match status" value="1"/>
</dbReference>
<dbReference type="PRINTS" id="PR00344">
    <property type="entry name" value="BCTRLSENSOR"/>
</dbReference>
<evidence type="ECO:0000256" key="10">
    <source>
        <dbReference type="SAM" id="Phobius"/>
    </source>
</evidence>
<dbReference type="InterPro" id="IPR036890">
    <property type="entry name" value="HATPase_C_sf"/>
</dbReference>
<dbReference type="CDD" id="cd00082">
    <property type="entry name" value="HisKA"/>
    <property type="match status" value="1"/>
</dbReference>
<feature type="transmembrane region" description="Helical" evidence="10">
    <location>
        <begin position="12"/>
        <end position="35"/>
    </location>
</feature>
<keyword evidence="8" id="KW-0067">ATP-binding</keyword>
<dbReference type="InterPro" id="IPR003594">
    <property type="entry name" value="HATPase_dom"/>
</dbReference>
<keyword evidence="5" id="KW-0808">Transferase</keyword>
<dbReference type="SMART" id="SM00388">
    <property type="entry name" value="HisKA"/>
    <property type="match status" value="1"/>
</dbReference>
<dbReference type="SUPFAM" id="SSF47384">
    <property type="entry name" value="Homodimeric domain of signal transducing histidine kinase"/>
    <property type="match status" value="1"/>
</dbReference>
<evidence type="ECO:0000256" key="7">
    <source>
        <dbReference type="ARBA" id="ARBA00022777"/>
    </source>
</evidence>
<evidence type="ECO:0000313" key="12">
    <source>
        <dbReference type="EMBL" id="GGE83812.1"/>
    </source>
</evidence>
<dbReference type="Proteomes" id="UP000605259">
    <property type="component" value="Unassembled WGS sequence"/>
</dbReference>
<dbReference type="PANTHER" id="PTHR45453">
    <property type="entry name" value="PHOSPHATE REGULON SENSOR PROTEIN PHOR"/>
    <property type="match status" value="1"/>
</dbReference>
<feature type="transmembrane region" description="Helical" evidence="10">
    <location>
        <begin position="253"/>
        <end position="272"/>
    </location>
</feature>
<evidence type="ECO:0000256" key="1">
    <source>
        <dbReference type="ARBA" id="ARBA00000085"/>
    </source>
</evidence>
<dbReference type="GO" id="GO:0000155">
    <property type="term" value="F:phosphorelay sensor kinase activity"/>
    <property type="evidence" value="ECO:0007669"/>
    <property type="project" value="InterPro"/>
</dbReference>
<dbReference type="InterPro" id="IPR004358">
    <property type="entry name" value="Sig_transdc_His_kin-like_C"/>
</dbReference>
<dbReference type="RefSeq" id="WP_188389958.1">
    <property type="nucleotide sequence ID" value="NZ_BMFK01000006.1"/>
</dbReference>
<dbReference type="Pfam" id="PF00512">
    <property type="entry name" value="HisKA"/>
    <property type="match status" value="1"/>
</dbReference>
<comment type="caution">
    <text evidence="12">The sequence shown here is derived from an EMBL/GenBank/DDBJ whole genome shotgun (WGS) entry which is preliminary data.</text>
</comment>
<evidence type="ECO:0000256" key="4">
    <source>
        <dbReference type="ARBA" id="ARBA00022553"/>
    </source>
</evidence>
<keyword evidence="6" id="KW-0547">Nucleotide-binding</keyword>
<reference evidence="12" key="1">
    <citation type="journal article" date="2014" name="Int. J. Syst. Evol. Microbiol.">
        <title>Complete genome sequence of Corynebacterium casei LMG S-19264T (=DSM 44701T), isolated from a smear-ripened cheese.</title>
        <authorList>
            <consortium name="US DOE Joint Genome Institute (JGI-PGF)"/>
            <person name="Walter F."/>
            <person name="Albersmeier A."/>
            <person name="Kalinowski J."/>
            <person name="Ruckert C."/>
        </authorList>
    </citation>
    <scope>NUCLEOTIDE SEQUENCE</scope>
    <source>
        <strain evidence="12">CGMCC 1.12698</strain>
    </source>
</reference>
<dbReference type="PROSITE" id="PS50109">
    <property type="entry name" value="HIS_KIN"/>
    <property type="match status" value="1"/>
</dbReference>
<dbReference type="SMART" id="SM00387">
    <property type="entry name" value="HATPase_c"/>
    <property type="match status" value="1"/>
</dbReference>
<sequence>MSLKRKLTQHFVIHFILTLVIIISFITGALVYLSFNISQSEMESNFKMVSEEYLEHAITVESGSAVLNDKVKESVLSKGGWLQIIDQTGKVIGKWNTPEEVPDFYDFTDILSIDSSKYRTYHWEINAENGTKVTVLYGERLKSKEILSGILSMETFLKINEATQRYLSQNDAWVQAYNSQGKVVKEFQAPPDLQYTFNDILSIEKEPWNSEYDISTYYDKNADYVYVIGTKNVNYSPEHITDEIINGSLLKSLGIITLIIIILIIGLSFWYGQRFGVPLLYMMKRINNMSEGKLEEPKNKKGKISILNKDGNLNKKYKIFNEVFTSLDTLAFNLKKNEELQIQMNKTREEWIAGLSHDLKTPLSSIYGYAVLLESEAYNWSKEETINFGNIIKEKSEYMNELIEDLNLTYRLKNNGLPIKKENHNITSLLQEIVVSFTVEENYMHFEHAGVSLFLEVDIKWFTRIINNLLANAIKHNPRGTEISIKVEQSNLSTTIVIEDNGIGMDKETVDNLFNRYYRGGNTMESDNGSGLGMAIAHQLVVAHGGDVMVISEENKGTVVKLTFYKNKTK</sequence>
<dbReference type="InterPro" id="IPR005467">
    <property type="entry name" value="His_kinase_dom"/>
</dbReference>